<dbReference type="InterPro" id="IPR011322">
    <property type="entry name" value="N-reg_PII-like_a/b"/>
</dbReference>
<protein>
    <submittedName>
        <fullName evidence="1">Nitrogen regulatory protein P-II family</fullName>
    </submittedName>
</protein>
<dbReference type="SUPFAM" id="SSF54913">
    <property type="entry name" value="GlnB-like"/>
    <property type="match status" value="1"/>
</dbReference>
<dbReference type="GO" id="GO:0006808">
    <property type="term" value="P:regulation of nitrogen utilization"/>
    <property type="evidence" value="ECO:0007669"/>
    <property type="project" value="InterPro"/>
</dbReference>
<proteinExistence type="predicted"/>
<accession>A0A1G5RZV0</accession>
<sequence>MDKMTKVEIIMNPEKFEDLKEAMNGIGITGMTVTNALGCGLQKGHKEYYRGVEVEINLKQKLKVEIVVCEVPVDRVIETALRILQTGSIGDGKIFTYEVVDAVRIRTGERGPEAIKDPK</sequence>
<dbReference type="InterPro" id="IPR015867">
    <property type="entry name" value="N-reg_PII/ATP_PRibTrfase_C"/>
</dbReference>
<dbReference type="GO" id="GO:0030234">
    <property type="term" value="F:enzyme regulator activity"/>
    <property type="evidence" value="ECO:0007669"/>
    <property type="project" value="InterPro"/>
</dbReference>
<dbReference type="Gene3D" id="3.30.70.120">
    <property type="match status" value="1"/>
</dbReference>
<dbReference type="PANTHER" id="PTHR30115:SF11">
    <property type="entry name" value="NITROGEN REGULATORY PROTEIN P-II HOMOLOG"/>
    <property type="match status" value="1"/>
</dbReference>
<dbReference type="PROSITE" id="PS51343">
    <property type="entry name" value="PII_GLNB_DOM"/>
    <property type="match status" value="1"/>
</dbReference>
<dbReference type="GO" id="GO:0005524">
    <property type="term" value="F:ATP binding"/>
    <property type="evidence" value="ECO:0007669"/>
    <property type="project" value="TreeGrafter"/>
</dbReference>
<dbReference type="SMART" id="SM00938">
    <property type="entry name" value="P-II"/>
    <property type="match status" value="1"/>
</dbReference>
<evidence type="ECO:0000313" key="1">
    <source>
        <dbReference type="EMBL" id="SCZ79642.1"/>
    </source>
</evidence>
<dbReference type="RefSeq" id="WP_092590795.1">
    <property type="nucleotide sequence ID" value="NZ_FMWL01000008.1"/>
</dbReference>
<dbReference type="OrthoDB" id="9802729at2"/>
<reference evidence="1 2" key="1">
    <citation type="submission" date="2016-10" db="EMBL/GenBank/DDBJ databases">
        <authorList>
            <person name="de Groot N.N."/>
        </authorList>
    </citation>
    <scope>NUCLEOTIDE SEQUENCE [LARGE SCALE GENOMIC DNA]</scope>
    <source>
        <strain evidence="1 2">DSM 2784</strain>
    </source>
</reference>
<dbReference type="PANTHER" id="PTHR30115">
    <property type="entry name" value="NITROGEN REGULATORY PROTEIN P-II"/>
    <property type="match status" value="1"/>
</dbReference>
<gene>
    <name evidence="1" type="ORF">SAMN03080599_01859</name>
</gene>
<dbReference type="InterPro" id="IPR002187">
    <property type="entry name" value="N-reg_PII"/>
</dbReference>
<dbReference type="Pfam" id="PF00543">
    <property type="entry name" value="P-II"/>
    <property type="match status" value="1"/>
</dbReference>
<dbReference type="GO" id="GO:0005829">
    <property type="term" value="C:cytosol"/>
    <property type="evidence" value="ECO:0007669"/>
    <property type="project" value="TreeGrafter"/>
</dbReference>
<dbReference type="Proteomes" id="UP000199208">
    <property type="component" value="Unassembled WGS sequence"/>
</dbReference>
<name>A0A1G5RZV0_9FIRM</name>
<dbReference type="STRING" id="1120920.SAMN03080599_01859"/>
<dbReference type="PRINTS" id="PR00340">
    <property type="entry name" value="PIIGLNB"/>
</dbReference>
<dbReference type="EMBL" id="FMWL01000008">
    <property type="protein sequence ID" value="SCZ79642.1"/>
    <property type="molecule type" value="Genomic_DNA"/>
</dbReference>
<organism evidence="1 2">
    <name type="scientific">Acidaminobacter hydrogenoformans DSM 2784</name>
    <dbReference type="NCBI Taxonomy" id="1120920"/>
    <lineage>
        <taxon>Bacteria</taxon>
        <taxon>Bacillati</taxon>
        <taxon>Bacillota</taxon>
        <taxon>Clostridia</taxon>
        <taxon>Peptostreptococcales</taxon>
        <taxon>Acidaminobacteraceae</taxon>
        <taxon>Acidaminobacter</taxon>
    </lineage>
</organism>
<dbReference type="AlphaFoldDB" id="A0A1G5RZV0"/>
<keyword evidence="2" id="KW-1185">Reference proteome</keyword>
<evidence type="ECO:0000313" key="2">
    <source>
        <dbReference type="Proteomes" id="UP000199208"/>
    </source>
</evidence>